<evidence type="ECO:0000313" key="1">
    <source>
        <dbReference type="EMBL" id="MFJ1470286.1"/>
    </source>
</evidence>
<gene>
    <name evidence="1" type="ORF">QPK29_021440</name>
</gene>
<dbReference type="EMBL" id="JASNRB020000013">
    <property type="protein sequence ID" value="MFJ1470286.1"/>
    <property type="molecule type" value="Genomic_DNA"/>
</dbReference>
<proteinExistence type="predicted"/>
<reference evidence="1" key="1">
    <citation type="submission" date="2024-11" db="EMBL/GenBank/DDBJ databases">
        <title>Description of Massilia orientalis sp. nov., isolated from rhizosphere soil of Ageratina adenophora.</title>
        <authorList>
            <person name="Wang Y."/>
        </authorList>
    </citation>
    <scope>NUCLEOTIDE SEQUENCE</scope>
    <source>
        <strain evidence="1">YIM B02787</strain>
    </source>
</reference>
<dbReference type="Proteomes" id="UP001168096">
    <property type="component" value="Unassembled WGS sequence"/>
</dbReference>
<protein>
    <submittedName>
        <fullName evidence="1">Uncharacterized protein</fullName>
    </submittedName>
</protein>
<sequence length="161" mass="17115">MPTGHAFAIGAVMHDSGLTVQLPWALAVNAITASHRPTNIFFISLPFLLLIRGASCAALAFLLSRLSTRLLIRADQVVVFVALRSLTVRAAAVIVNTVRHSTSRGRPMPAVPASTRDWLAHAQLGGDSAGDLRLLHGVLPLTLLRTADARPVIRCGDTRAG</sequence>
<organism evidence="1 2">
    <name type="scientific">Massilia orientalis</name>
    <dbReference type="NCBI Taxonomy" id="3050128"/>
    <lineage>
        <taxon>Bacteria</taxon>
        <taxon>Pseudomonadati</taxon>
        <taxon>Pseudomonadota</taxon>
        <taxon>Betaproteobacteria</taxon>
        <taxon>Burkholderiales</taxon>
        <taxon>Oxalobacteraceae</taxon>
        <taxon>Telluria group</taxon>
        <taxon>Massilia</taxon>
    </lineage>
</organism>
<comment type="caution">
    <text evidence="1">The sequence shown here is derived from an EMBL/GenBank/DDBJ whole genome shotgun (WGS) entry which is preliminary data.</text>
</comment>
<name>A0ACC7MIT0_9BURK</name>
<accession>A0ACC7MIT0</accession>
<evidence type="ECO:0000313" key="2">
    <source>
        <dbReference type="Proteomes" id="UP001168096"/>
    </source>
</evidence>
<keyword evidence="2" id="KW-1185">Reference proteome</keyword>